<organism evidence="2 3">
    <name type="scientific">Candidatus Nitronauta litoralis</name>
    <dbReference type="NCBI Taxonomy" id="2705533"/>
    <lineage>
        <taxon>Bacteria</taxon>
        <taxon>Pseudomonadati</taxon>
        <taxon>Nitrospinota/Tectimicrobiota group</taxon>
        <taxon>Nitrospinota</taxon>
        <taxon>Nitrospinia</taxon>
        <taxon>Nitrospinales</taxon>
        <taxon>Nitrospinaceae</taxon>
        <taxon>Candidatus Nitronauta</taxon>
    </lineage>
</organism>
<dbReference type="Proteomes" id="UP000594688">
    <property type="component" value="Chromosome"/>
</dbReference>
<evidence type="ECO:0000313" key="2">
    <source>
        <dbReference type="EMBL" id="QPJ60970.1"/>
    </source>
</evidence>
<dbReference type="KEGG" id="nli:G3M70_03330"/>
<dbReference type="PANTHER" id="PTHR48079:SF6">
    <property type="entry name" value="NAD(P)-BINDING DOMAIN-CONTAINING PROTEIN-RELATED"/>
    <property type="match status" value="1"/>
</dbReference>
<proteinExistence type="predicted"/>
<dbReference type="GO" id="GO:0004029">
    <property type="term" value="F:aldehyde dehydrogenase (NAD+) activity"/>
    <property type="evidence" value="ECO:0007669"/>
    <property type="project" value="TreeGrafter"/>
</dbReference>
<dbReference type="InterPro" id="IPR001509">
    <property type="entry name" value="Epimerase_deHydtase"/>
</dbReference>
<dbReference type="CDD" id="cd05228">
    <property type="entry name" value="AR_FR_like_1_SDR_e"/>
    <property type="match status" value="1"/>
</dbReference>
<dbReference type="EMBL" id="CP048685">
    <property type="protein sequence ID" value="QPJ60970.1"/>
    <property type="molecule type" value="Genomic_DNA"/>
</dbReference>
<dbReference type="Gene3D" id="3.40.50.720">
    <property type="entry name" value="NAD(P)-binding Rossmann-like Domain"/>
    <property type="match status" value="1"/>
</dbReference>
<dbReference type="InterPro" id="IPR017829">
    <property type="entry name" value="Hopanoid-assoc_sugar_epimerase"/>
</dbReference>
<evidence type="ECO:0000313" key="3">
    <source>
        <dbReference type="Proteomes" id="UP000594688"/>
    </source>
</evidence>
<feature type="domain" description="NAD-dependent epimerase/dehydratase" evidence="1">
    <location>
        <begin position="4"/>
        <end position="229"/>
    </location>
</feature>
<name>A0A7T0BU34_9BACT</name>
<dbReference type="GO" id="GO:0005737">
    <property type="term" value="C:cytoplasm"/>
    <property type="evidence" value="ECO:0007669"/>
    <property type="project" value="TreeGrafter"/>
</dbReference>
<reference evidence="2 3" key="1">
    <citation type="submission" date="2020-02" db="EMBL/GenBank/DDBJ databases">
        <title>Genomic and physiological characterization of two novel Nitrospinaceae genera.</title>
        <authorList>
            <person name="Mueller A.J."/>
            <person name="Jung M.-Y."/>
            <person name="Strachan C.R."/>
            <person name="Herbold C.W."/>
            <person name="Kirkegaard R.H."/>
            <person name="Daims H."/>
        </authorList>
    </citation>
    <scope>NUCLEOTIDE SEQUENCE [LARGE SCALE GENOMIC DNA]</scope>
    <source>
        <strain evidence="2">EB</strain>
    </source>
</reference>
<dbReference type="InterPro" id="IPR051783">
    <property type="entry name" value="NAD(P)-dependent_oxidoreduct"/>
</dbReference>
<dbReference type="NCBIfam" id="TIGR03466">
    <property type="entry name" value="HpnA"/>
    <property type="match status" value="1"/>
</dbReference>
<accession>A0A7T0BU34</accession>
<gene>
    <name evidence="2" type="ORF">G3M70_03330</name>
</gene>
<dbReference type="AlphaFoldDB" id="A0A7T0BU34"/>
<dbReference type="Pfam" id="PF01370">
    <property type="entry name" value="Epimerase"/>
    <property type="match status" value="1"/>
</dbReference>
<dbReference type="SUPFAM" id="SSF51735">
    <property type="entry name" value="NAD(P)-binding Rossmann-fold domains"/>
    <property type="match status" value="1"/>
</dbReference>
<sequence length="330" mass="36013">MTTLVTGATGFLGSAIARELLQDGRKVRVLLRKEADRRNLEGLDVDLAFGDLRDKPSLEAAMEGCESLYHAAAYYSLWSRDSKTMYDINVEGTRNILQAAQRAETPRVVYTSTVGCIGLVPDGTPADENTPFDDALLVNDYKRSKYQAEQVAHQFAAEGLPVVIVNPSAPVGPNDIKPTPTGQIILDFLLGKMPAYIDTGLNLIDVRDCARGHILAETKGTAGERYILGNRNMSLKEILDTLAGLTGLKAPSVKMPYAVAYAAGWVCEAISDWVTHKPPAIPLGGVKMARHHMYFTPAKAVQELGLPQNGIERALEDAVRWTQDHLINQN</sequence>
<dbReference type="InterPro" id="IPR036291">
    <property type="entry name" value="NAD(P)-bd_dom_sf"/>
</dbReference>
<dbReference type="PANTHER" id="PTHR48079">
    <property type="entry name" value="PROTEIN YEEZ"/>
    <property type="match status" value="1"/>
</dbReference>
<evidence type="ECO:0000259" key="1">
    <source>
        <dbReference type="Pfam" id="PF01370"/>
    </source>
</evidence>
<protein>
    <submittedName>
        <fullName evidence="2">NAD-dependent epimerase/dehydratase family protein</fullName>
    </submittedName>
</protein>
<dbReference type="FunFam" id="3.40.50.720:FF:000425">
    <property type="entry name" value="NAD(P)-binding Rossmann-fold superfamily protein"/>
    <property type="match status" value="1"/>
</dbReference>